<name>A0A0B2PHJ7_GLYSO</name>
<protein>
    <submittedName>
        <fullName evidence="1">Uncharacterized protein</fullName>
    </submittedName>
</protein>
<sequence length="61" mass="6661">MAPYSSKHHHTSPGHCDWNSAFHGQNGGMGEQIVLQCRSAASIDCLLSRCTVRGFLDLECV</sequence>
<proteinExistence type="predicted"/>
<reference evidence="1" key="1">
    <citation type="submission" date="2014-07" db="EMBL/GenBank/DDBJ databases">
        <title>Identification of a novel salt tolerance gene in wild soybean by whole-genome sequencing.</title>
        <authorList>
            <person name="Lam H.-M."/>
            <person name="Qi X."/>
            <person name="Li M.-W."/>
            <person name="Liu X."/>
            <person name="Xie M."/>
            <person name="Ni M."/>
            <person name="Xu X."/>
        </authorList>
    </citation>
    <scope>NUCLEOTIDE SEQUENCE [LARGE SCALE GENOMIC DNA]</scope>
    <source>
        <tissue evidence="1">Root</tissue>
    </source>
</reference>
<organism evidence="1">
    <name type="scientific">Glycine soja</name>
    <name type="common">Wild soybean</name>
    <dbReference type="NCBI Taxonomy" id="3848"/>
    <lineage>
        <taxon>Eukaryota</taxon>
        <taxon>Viridiplantae</taxon>
        <taxon>Streptophyta</taxon>
        <taxon>Embryophyta</taxon>
        <taxon>Tracheophyta</taxon>
        <taxon>Spermatophyta</taxon>
        <taxon>Magnoliopsida</taxon>
        <taxon>eudicotyledons</taxon>
        <taxon>Gunneridae</taxon>
        <taxon>Pentapetalae</taxon>
        <taxon>rosids</taxon>
        <taxon>fabids</taxon>
        <taxon>Fabales</taxon>
        <taxon>Fabaceae</taxon>
        <taxon>Papilionoideae</taxon>
        <taxon>50 kb inversion clade</taxon>
        <taxon>NPAAA clade</taxon>
        <taxon>indigoferoid/millettioid clade</taxon>
        <taxon>Phaseoleae</taxon>
        <taxon>Glycine</taxon>
        <taxon>Glycine subgen. Soja</taxon>
    </lineage>
</organism>
<gene>
    <name evidence="1" type="ORF">glysoja_046339</name>
</gene>
<evidence type="ECO:0000313" key="1">
    <source>
        <dbReference type="EMBL" id="KHN08811.1"/>
    </source>
</evidence>
<accession>A0A0B2PHJ7</accession>
<dbReference type="EMBL" id="KN665689">
    <property type="protein sequence ID" value="KHN08811.1"/>
    <property type="molecule type" value="Genomic_DNA"/>
</dbReference>
<dbReference type="AlphaFoldDB" id="A0A0B2PHJ7"/>
<dbReference type="Proteomes" id="UP000053555">
    <property type="component" value="Unassembled WGS sequence"/>
</dbReference>